<dbReference type="AlphaFoldDB" id="A0A5B8U0M5"/>
<reference evidence="1 2" key="1">
    <citation type="journal article" date="2018" name="J. Microbiol.">
        <title>Baekduia soli gen. nov., sp. nov., a novel bacterium isolated from the soil of Baekdu Mountain and proposal of a novel family name, Baekduiaceae fam. nov.</title>
        <authorList>
            <person name="An D.S."/>
            <person name="Siddiqi M.Z."/>
            <person name="Kim K.H."/>
            <person name="Yu H.S."/>
            <person name="Im W.T."/>
        </authorList>
    </citation>
    <scope>NUCLEOTIDE SEQUENCE [LARGE SCALE GENOMIC DNA]</scope>
    <source>
        <strain evidence="1 2">BR7-21</strain>
    </source>
</reference>
<dbReference type="Proteomes" id="UP000321805">
    <property type="component" value="Chromosome"/>
</dbReference>
<organism evidence="1 2">
    <name type="scientific">Baekduia soli</name>
    <dbReference type="NCBI Taxonomy" id="496014"/>
    <lineage>
        <taxon>Bacteria</taxon>
        <taxon>Bacillati</taxon>
        <taxon>Actinomycetota</taxon>
        <taxon>Thermoleophilia</taxon>
        <taxon>Solirubrobacterales</taxon>
        <taxon>Baekduiaceae</taxon>
        <taxon>Baekduia</taxon>
    </lineage>
</organism>
<dbReference type="OrthoDB" id="3725739at2"/>
<evidence type="ECO:0000313" key="1">
    <source>
        <dbReference type="EMBL" id="QEC46537.1"/>
    </source>
</evidence>
<accession>A0A5B8U0M5</accession>
<dbReference type="InterPro" id="IPR008497">
    <property type="entry name" value="DUF779"/>
</dbReference>
<dbReference type="Pfam" id="PF05610">
    <property type="entry name" value="DUF779"/>
    <property type="match status" value="1"/>
</dbReference>
<name>A0A5B8U0M5_9ACTN</name>
<dbReference type="EMBL" id="CP042430">
    <property type="protein sequence ID" value="QEC46537.1"/>
    <property type="molecule type" value="Genomic_DNA"/>
</dbReference>
<protein>
    <submittedName>
        <fullName evidence="1">DUF779 domain-containing protein</fullName>
    </submittedName>
</protein>
<keyword evidence="2" id="KW-1185">Reference proteome</keyword>
<gene>
    <name evidence="1" type="ORF">FSW04_02390</name>
</gene>
<sequence length="105" mass="11331">MTGRIAVTDAAREAIARLEEVHGRLMFFQSGGSCDGSSPLCLREGELVLGPHDRLLGEAAGMPVYIDEEQDVRFGRPEFVLDVASGPASEFSLEGSEGVHFILRP</sequence>
<proteinExistence type="predicted"/>
<dbReference type="KEGG" id="bsol:FSW04_02390"/>
<dbReference type="RefSeq" id="WP_146915852.1">
    <property type="nucleotide sequence ID" value="NZ_CP042430.1"/>
</dbReference>
<evidence type="ECO:0000313" key="2">
    <source>
        <dbReference type="Proteomes" id="UP000321805"/>
    </source>
</evidence>